<feature type="transmembrane region" description="Helical" evidence="5">
    <location>
        <begin position="465"/>
        <end position="482"/>
    </location>
</feature>
<comment type="subcellular location">
    <subcellularLocation>
        <location evidence="1">Membrane</location>
        <topology evidence="1">Multi-pass membrane protein</topology>
    </subcellularLocation>
</comment>
<organism evidence="7 8">
    <name type="scientific">Massilia terrae</name>
    <dbReference type="NCBI Taxonomy" id="1811224"/>
    <lineage>
        <taxon>Bacteria</taxon>
        <taxon>Pseudomonadati</taxon>
        <taxon>Pseudomonadota</taxon>
        <taxon>Betaproteobacteria</taxon>
        <taxon>Burkholderiales</taxon>
        <taxon>Oxalobacteraceae</taxon>
        <taxon>Telluria group</taxon>
        <taxon>Massilia</taxon>
    </lineage>
</organism>
<dbReference type="PANTHER" id="PTHR37422">
    <property type="entry name" value="TEICHURONIC ACID BIOSYNTHESIS PROTEIN TUAE"/>
    <property type="match status" value="1"/>
</dbReference>
<dbReference type="Pfam" id="PF04932">
    <property type="entry name" value="Wzy_C"/>
    <property type="match status" value="1"/>
</dbReference>
<keyword evidence="8" id="KW-1185">Reference proteome</keyword>
<keyword evidence="7" id="KW-0436">Ligase</keyword>
<protein>
    <submittedName>
        <fullName evidence="7">O-antigen ligase family protein</fullName>
    </submittedName>
</protein>
<keyword evidence="4 5" id="KW-0472">Membrane</keyword>
<feature type="transmembrane region" description="Helical" evidence="5">
    <location>
        <begin position="50"/>
        <end position="76"/>
    </location>
</feature>
<feature type="transmembrane region" description="Helical" evidence="5">
    <location>
        <begin position="20"/>
        <end position="38"/>
    </location>
</feature>
<dbReference type="GO" id="GO:0016874">
    <property type="term" value="F:ligase activity"/>
    <property type="evidence" value="ECO:0007669"/>
    <property type="project" value="UniProtKB-KW"/>
</dbReference>
<evidence type="ECO:0000313" key="7">
    <source>
        <dbReference type="EMBL" id="MCS0659003.1"/>
    </source>
</evidence>
<comment type="caution">
    <text evidence="7">The sequence shown here is derived from an EMBL/GenBank/DDBJ whole genome shotgun (WGS) entry which is preliminary data.</text>
</comment>
<feature type="transmembrane region" description="Helical" evidence="5">
    <location>
        <begin position="88"/>
        <end position="111"/>
    </location>
</feature>
<keyword evidence="2 5" id="KW-0812">Transmembrane</keyword>
<feature type="transmembrane region" description="Helical" evidence="5">
    <location>
        <begin position="164"/>
        <end position="187"/>
    </location>
</feature>
<feature type="transmembrane region" description="Helical" evidence="5">
    <location>
        <begin position="394"/>
        <end position="415"/>
    </location>
</feature>
<reference evidence="7 8" key="1">
    <citation type="submission" date="2022-08" db="EMBL/GenBank/DDBJ databases">
        <title>Reclassification of Massilia species as members of the genera Telluria, Duganella, Pseudoduganella, Mokoshia gen. nov. and Zemynaea gen. nov. using orthogonal and non-orthogonal genome-based approaches.</title>
        <authorList>
            <person name="Bowman J.P."/>
        </authorList>
    </citation>
    <scope>NUCLEOTIDE SEQUENCE [LARGE SCALE GENOMIC DNA]</scope>
    <source>
        <strain evidence="7 8">JCM 31606</strain>
    </source>
</reference>
<feature type="domain" description="O-antigen ligase-related" evidence="6">
    <location>
        <begin position="273"/>
        <end position="410"/>
    </location>
</feature>
<dbReference type="InterPro" id="IPR007016">
    <property type="entry name" value="O-antigen_ligase-rel_domated"/>
</dbReference>
<proteinExistence type="predicted"/>
<evidence type="ECO:0000256" key="5">
    <source>
        <dbReference type="SAM" id="Phobius"/>
    </source>
</evidence>
<dbReference type="PANTHER" id="PTHR37422:SF13">
    <property type="entry name" value="LIPOPOLYSACCHARIDE BIOSYNTHESIS PROTEIN PA4999-RELATED"/>
    <property type="match status" value="1"/>
</dbReference>
<evidence type="ECO:0000256" key="1">
    <source>
        <dbReference type="ARBA" id="ARBA00004141"/>
    </source>
</evidence>
<feature type="transmembrane region" description="Helical" evidence="5">
    <location>
        <begin position="194"/>
        <end position="215"/>
    </location>
</feature>
<evidence type="ECO:0000256" key="4">
    <source>
        <dbReference type="ARBA" id="ARBA00023136"/>
    </source>
</evidence>
<name>A0ABT2D0W6_9BURK</name>
<evidence type="ECO:0000256" key="2">
    <source>
        <dbReference type="ARBA" id="ARBA00022692"/>
    </source>
</evidence>
<evidence type="ECO:0000256" key="3">
    <source>
        <dbReference type="ARBA" id="ARBA00022989"/>
    </source>
</evidence>
<feature type="transmembrane region" description="Helical" evidence="5">
    <location>
        <begin position="268"/>
        <end position="283"/>
    </location>
</feature>
<evidence type="ECO:0000259" key="6">
    <source>
        <dbReference type="Pfam" id="PF04932"/>
    </source>
</evidence>
<feature type="transmembrane region" description="Helical" evidence="5">
    <location>
        <begin position="289"/>
        <end position="305"/>
    </location>
</feature>
<feature type="transmembrane region" description="Helical" evidence="5">
    <location>
        <begin position="243"/>
        <end position="261"/>
    </location>
</feature>
<sequence>MGTIARTSAKPGPRVGSAAVWAYVASTGIALVAGVLLDRFGPKPALAATILTPLILIGINNFKVACAGVLLLLPLVPTYLLSQSDKGISGPFVLAGALAFAALSLFFSCALRPGKIALPRLPVIFLLYLAVVVVEAINGAQYTAQTPDYMKALAVVKDTTVGAYLRVSLVIPMLIVCAAMVAAVLSANTRNVRWILLPTLGAACILSCLVILFTLQGGASLSEMASVDARRYLSGTGLHANEIGLMMNMALAITVSVSFCVRGWGKRLAMACLVLMLGATIFVTFSRGAFAGLATTLVYFILTWGGKKKMLLPLLVLAGCVIFLTPESMIKRSSYASSAQNLDDVSTGRVDEIWKPLIPDVLKSPVIGKGHGSLLWSDAAKDRTMLPVGHPHSAYLSALLDLGVVGTAVVLLFLVHVWRTLWDLRTRVRSALTSAYFYGASACVPILLVQGMTDDTFMPRYTHSFLWIAYGAALGWLSRRGFRLAALRRRSP</sequence>
<dbReference type="Proteomes" id="UP001204621">
    <property type="component" value="Unassembled WGS sequence"/>
</dbReference>
<gene>
    <name evidence="7" type="ORF">NX778_13110</name>
</gene>
<dbReference type="EMBL" id="JANUGU010000004">
    <property type="protein sequence ID" value="MCS0659003.1"/>
    <property type="molecule type" value="Genomic_DNA"/>
</dbReference>
<accession>A0ABT2D0W6</accession>
<evidence type="ECO:0000313" key="8">
    <source>
        <dbReference type="Proteomes" id="UP001204621"/>
    </source>
</evidence>
<keyword evidence="3 5" id="KW-1133">Transmembrane helix</keyword>
<feature type="transmembrane region" description="Helical" evidence="5">
    <location>
        <begin position="123"/>
        <end position="144"/>
    </location>
</feature>
<feature type="transmembrane region" description="Helical" evidence="5">
    <location>
        <begin position="435"/>
        <end position="453"/>
    </location>
</feature>
<dbReference type="InterPro" id="IPR051533">
    <property type="entry name" value="WaaL-like"/>
</dbReference>
<feature type="transmembrane region" description="Helical" evidence="5">
    <location>
        <begin position="312"/>
        <end position="330"/>
    </location>
</feature>
<dbReference type="RefSeq" id="WP_258812196.1">
    <property type="nucleotide sequence ID" value="NZ_JANUGU010000004.1"/>
</dbReference>